<keyword evidence="5" id="KW-0233">DNA recombination</keyword>
<dbReference type="InterPro" id="IPR009057">
    <property type="entry name" value="Homeodomain-like_sf"/>
</dbReference>
<feature type="domain" description="Integrase catalytic" evidence="6">
    <location>
        <begin position="166"/>
        <end position="329"/>
    </location>
</feature>
<dbReference type="Gene3D" id="3.30.420.10">
    <property type="entry name" value="Ribonuclease H-like superfamily/Ribonuclease H"/>
    <property type="match status" value="1"/>
</dbReference>
<dbReference type="PANTHER" id="PTHR10948:SF23">
    <property type="entry name" value="TRANSPOSASE INSI FOR INSERTION SEQUENCE ELEMENT IS30A-RELATED"/>
    <property type="match status" value="1"/>
</dbReference>
<proteinExistence type="inferred from homology"/>
<dbReference type="Pfam" id="PF13936">
    <property type="entry name" value="HTH_38"/>
    <property type="match status" value="1"/>
</dbReference>
<evidence type="ECO:0000256" key="3">
    <source>
        <dbReference type="ARBA" id="ARBA00022578"/>
    </source>
</evidence>
<comment type="caution">
    <text evidence="7">The sequence shown here is derived from an EMBL/GenBank/DDBJ whole genome shotgun (WGS) entry which is preliminary data.</text>
</comment>
<reference evidence="7 8" key="1">
    <citation type="submission" date="2023-03" db="EMBL/GenBank/DDBJ databases">
        <authorList>
            <person name="Shen W."/>
            <person name="Cai J."/>
        </authorList>
    </citation>
    <scope>NUCLEOTIDE SEQUENCE [LARGE SCALE GENOMIC DNA]</scope>
    <source>
        <strain evidence="7 8">D6-4</strain>
    </source>
</reference>
<evidence type="ECO:0000256" key="5">
    <source>
        <dbReference type="ARBA" id="ARBA00023172"/>
    </source>
</evidence>
<dbReference type="InterPro" id="IPR053392">
    <property type="entry name" value="Transposase_IS30-like"/>
</dbReference>
<dbReference type="PANTHER" id="PTHR10948">
    <property type="entry name" value="TRANSPOSASE"/>
    <property type="match status" value="1"/>
</dbReference>
<dbReference type="InterPro" id="IPR051917">
    <property type="entry name" value="Transposase-Integrase"/>
</dbReference>
<keyword evidence="3" id="KW-0815">Transposition</keyword>
<keyword evidence="4" id="KW-0238">DNA-binding</keyword>
<dbReference type="SUPFAM" id="SSF53098">
    <property type="entry name" value="Ribonuclease H-like"/>
    <property type="match status" value="1"/>
</dbReference>
<dbReference type="InterPro" id="IPR025246">
    <property type="entry name" value="IS30-like_HTH"/>
</dbReference>
<evidence type="ECO:0000256" key="2">
    <source>
        <dbReference type="ARBA" id="ARBA00006363"/>
    </source>
</evidence>
<dbReference type="EMBL" id="JARPYI010000035">
    <property type="protein sequence ID" value="MDT2602618.1"/>
    <property type="molecule type" value="Genomic_DNA"/>
</dbReference>
<dbReference type="Proteomes" id="UP001252875">
    <property type="component" value="Unassembled WGS sequence"/>
</dbReference>
<accession>A0ABU3F661</accession>
<organism evidence="7 8">
    <name type="scientific">Enterococcus hulanensis</name>
    <dbReference type="NCBI Taxonomy" id="2559929"/>
    <lineage>
        <taxon>Bacteria</taxon>
        <taxon>Bacillati</taxon>
        <taxon>Bacillota</taxon>
        <taxon>Bacilli</taxon>
        <taxon>Lactobacillales</taxon>
        <taxon>Enterococcaceae</taxon>
        <taxon>Enterococcus</taxon>
    </lineage>
</organism>
<protein>
    <submittedName>
        <fullName evidence="7">IS30 family transposase</fullName>
    </submittedName>
</protein>
<evidence type="ECO:0000256" key="1">
    <source>
        <dbReference type="ARBA" id="ARBA00002190"/>
    </source>
</evidence>
<evidence type="ECO:0000313" key="7">
    <source>
        <dbReference type="EMBL" id="MDT2602618.1"/>
    </source>
</evidence>
<dbReference type="InterPro" id="IPR001584">
    <property type="entry name" value="Integrase_cat-core"/>
</dbReference>
<evidence type="ECO:0000259" key="6">
    <source>
        <dbReference type="PROSITE" id="PS50994"/>
    </source>
</evidence>
<dbReference type="InterPro" id="IPR036397">
    <property type="entry name" value="RNaseH_sf"/>
</dbReference>
<gene>
    <name evidence="7" type="ORF">P7D85_22895</name>
</gene>
<comment type="similarity">
    <text evidence="2">Belongs to the transposase IS30 family.</text>
</comment>
<dbReference type="InterPro" id="IPR001598">
    <property type="entry name" value="Transposase_IS30_CS"/>
</dbReference>
<dbReference type="NCBIfam" id="NF033563">
    <property type="entry name" value="transpos_IS30"/>
    <property type="match status" value="1"/>
</dbReference>
<dbReference type="InterPro" id="IPR012337">
    <property type="entry name" value="RNaseH-like_sf"/>
</dbReference>
<evidence type="ECO:0000313" key="8">
    <source>
        <dbReference type="Proteomes" id="UP001252875"/>
    </source>
</evidence>
<keyword evidence="8" id="KW-1185">Reference proteome</keyword>
<evidence type="ECO:0000256" key="4">
    <source>
        <dbReference type="ARBA" id="ARBA00023125"/>
    </source>
</evidence>
<comment type="function">
    <text evidence="1">Required for the transposition of the insertion element.</text>
</comment>
<dbReference type="SUPFAM" id="SSF46689">
    <property type="entry name" value="Homeodomain-like"/>
    <property type="match status" value="1"/>
</dbReference>
<sequence length="333" mass="39362">MSQYTHLTIFEREEIAKLHAQGYTIREIARQLRRNPSTISREMNRNAFSSNQYSPTIAHRLYKLKRKNCGRKKILSNFYLKNIVKHLFLDEQWSPEEIANRLELEDYPIKISYSTIYRAIYAFEFDDEMPKQGHRGVVKKLRRKGKKYKCQNHNETRGKIVISHTIHERPSEGNLRRELGHWEVDTVVGKMGSACLLTLTDRKSRYLLADKVAAQRAEPVKDSMIYLLKGLPKTKRRSVTSDRGKEFSFHKDVTKKLEGLPFYFADPQSPWQRGTNENTNGLLREYFPKRQTLDEVTSQTLKEVLRKINMRPRKCLNWKTPFEVFFNRVLHLI</sequence>
<name>A0ABU3F661_9ENTE</name>
<dbReference type="PROSITE" id="PS01043">
    <property type="entry name" value="TRANSPOSASE_IS30"/>
    <property type="match status" value="1"/>
</dbReference>
<dbReference type="PROSITE" id="PS50994">
    <property type="entry name" value="INTEGRASE"/>
    <property type="match status" value="1"/>
</dbReference>
<dbReference type="Gene3D" id="1.10.10.60">
    <property type="entry name" value="Homeodomain-like"/>
    <property type="match status" value="1"/>
</dbReference>